<proteinExistence type="predicted"/>
<keyword evidence="3" id="KW-1185">Reference proteome</keyword>
<keyword evidence="1" id="KW-0472">Membrane</keyword>
<dbReference type="Proteomes" id="UP000011841">
    <property type="component" value="Chromosome"/>
</dbReference>
<dbReference type="Pfam" id="PF05675">
    <property type="entry name" value="DUF817"/>
    <property type="match status" value="1"/>
</dbReference>
<dbReference type="eggNOG" id="COG3739">
    <property type="taxonomic scope" value="Bacteria"/>
</dbReference>
<dbReference type="InterPro" id="IPR008535">
    <property type="entry name" value="DUF817"/>
</dbReference>
<dbReference type="HOGENOM" id="CLU_2258337_0_0_5"/>
<dbReference type="PATRIC" id="fig|1245469.3.peg.1418"/>
<gene>
    <name evidence="2" type="ORF">S58_13840</name>
</gene>
<keyword evidence="1" id="KW-1133">Transmembrane helix</keyword>
<dbReference type="KEGG" id="aol:S58_13840"/>
<reference evidence="2 3" key="1">
    <citation type="journal article" date="2013" name="Appl. Environ. Microbiol.">
        <title>Genome analysis suggests that the soil oligotrophic bacterium Agromonas oligotrophica (Bradyrhizobium oligotrophicum) is a nitrogen-fixing symbiont of Aeschynomene indica.</title>
        <authorList>
            <person name="Okubo T."/>
            <person name="Fukushima S."/>
            <person name="Itakura M."/>
            <person name="Oshima K."/>
            <person name="Longtonglang A."/>
            <person name="Teaumroong N."/>
            <person name="Mitsui H."/>
            <person name="Hattori M."/>
            <person name="Hattori R."/>
            <person name="Hattori T."/>
            <person name="Minamisawa K."/>
        </authorList>
    </citation>
    <scope>NUCLEOTIDE SEQUENCE [LARGE SCALE GENOMIC DNA]</scope>
    <source>
        <strain evidence="2 3">S58</strain>
    </source>
</reference>
<sequence>MSAAIYLNFFTDHYGLDLRFVLFGWAALLFAPATVHFDVTVTVLDCTNLSRAERRRRGVEGWPTRRSVRKCPCPGRKRPNFAQAALGDRLLGIGVSPDANSHA</sequence>
<evidence type="ECO:0000313" key="2">
    <source>
        <dbReference type="EMBL" id="BAM87393.1"/>
    </source>
</evidence>
<protein>
    <submittedName>
        <fullName evidence="2">Uncharacterized protein</fullName>
    </submittedName>
</protein>
<keyword evidence="1" id="KW-0812">Transmembrane</keyword>
<dbReference type="AlphaFoldDB" id="M4Z2F2"/>
<dbReference type="EMBL" id="AP012603">
    <property type="protein sequence ID" value="BAM87393.1"/>
    <property type="molecule type" value="Genomic_DNA"/>
</dbReference>
<evidence type="ECO:0000313" key="3">
    <source>
        <dbReference type="Proteomes" id="UP000011841"/>
    </source>
</evidence>
<name>M4Z2F2_9BRAD</name>
<organism evidence="2 3">
    <name type="scientific">Bradyrhizobium oligotrophicum S58</name>
    <dbReference type="NCBI Taxonomy" id="1245469"/>
    <lineage>
        <taxon>Bacteria</taxon>
        <taxon>Pseudomonadati</taxon>
        <taxon>Pseudomonadota</taxon>
        <taxon>Alphaproteobacteria</taxon>
        <taxon>Hyphomicrobiales</taxon>
        <taxon>Nitrobacteraceae</taxon>
        <taxon>Bradyrhizobium</taxon>
    </lineage>
</organism>
<evidence type="ECO:0000256" key="1">
    <source>
        <dbReference type="SAM" id="Phobius"/>
    </source>
</evidence>
<accession>M4Z2F2</accession>
<feature type="transmembrane region" description="Helical" evidence="1">
    <location>
        <begin position="20"/>
        <end position="47"/>
    </location>
</feature>